<organism evidence="1 2">
    <name type="scientific">Leucogyrophana mollusca</name>
    <dbReference type="NCBI Taxonomy" id="85980"/>
    <lineage>
        <taxon>Eukaryota</taxon>
        <taxon>Fungi</taxon>
        <taxon>Dikarya</taxon>
        <taxon>Basidiomycota</taxon>
        <taxon>Agaricomycotina</taxon>
        <taxon>Agaricomycetes</taxon>
        <taxon>Agaricomycetidae</taxon>
        <taxon>Boletales</taxon>
        <taxon>Boletales incertae sedis</taxon>
        <taxon>Leucogyrophana</taxon>
    </lineage>
</organism>
<dbReference type="Proteomes" id="UP000790709">
    <property type="component" value="Unassembled WGS sequence"/>
</dbReference>
<evidence type="ECO:0000313" key="2">
    <source>
        <dbReference type="Proteomes" id="UP000790709"/>
    </source>
</evidence>
<feature type="non-terminal residue" evidence="1">
    <location>
        <position position="1"/>
    </location>
</feature>
<protein>
    <submittedName>
        <fullName evidence="1">Uncharacterized protein</fullName>
    </submittedName>
</protein>
<comment type="caution">
    <text evidence="1">The sequence shown here is derived from an EMBL/GenBank/DDBJ whole genome shotgun (WGS) entry which is preliminary data.</text>
</comment>
<gene>
    <name evidence="1" type="ORF">BV22DRAFT_1025921</name>
</gene>
<accession>A0ACB8AWE6</accession>
<name>A0ACB8AWE6_9AGAM</name>
<dbReference type="EMBL" id="MU266961">
    <property type="protein sequence ID" value="KAH7917707.1"/>
    <property type="molecule type" value="Genomic_DNA"/>
</dbReference>
<proteinExistence type="predicted"/>
<keyword evidence="2" id="KW-1185">Reference proteome</keyword>
<reference evidence="1" key="1">
    <citation type="journal article" date="2021" name="New Phytol.">
        <title>Evolutionary innovations through gain and loss of genes in the ectomycorrhizal Boletales.</title>
        <authorList>
            <person name="Wu G."/>
            <person name="Miyauchi S."/>
            <person name="Morin E."/>
            <person name="Kuo A."/>
            <person name="Drula E."/>
            <person name="Varga T."/>
            <person name="Kohler A."/>
            <person name="Feng B."/>
            <person name="Cao Y."/>
            <person name="Lipzen A."/>
            <person name="Daum C."/>
            <person name="Hundley H."/>
            <person name="Pangilinan J."/>
            <person name="Johnson J."/>
            <person name="Barry K."/>
            <person name="LaButti K."/>
            <person name="Ng V."/>
            <person name="Ahrendt S."/>
            <person name="Min B."/>
            <person name="Choi I.G."/>
            <person name="Park H."/>
            <person name="Plett J.M."/>
            <person name="Magnuson J."/>
            <person name="Spatafora J.W."/>
            <person name="Nagy L.G."/>
            <person name="Henrissat B."/>
            <person name="Grigoriev I.V."/>
            <person name="Yang Z.L."/>
            <person name="Xu J."/>
            <person name="Martin F.M."/>
        </authorList>
    </citation>
    <scope>NUCLEOTIDE SEQUENCE</scope>
    <source>
        <strain evidence="1">KUC20120723A-06</strain>
    </source>
</reference>
<evidence type="ECO:0000313" key="1">
    <source>
        <dbReference type="EMBL" id="KAH7917707.1"/>
    </source>
</evidence>
<sequence length="112" mass="12631">TGPFKDMTGCPKCREPRYDQLVLAASNGKTLVPRQTTYTIPIGPQLQALWRTQEGAKNMRYRSQRTREILASLRQNGGRLSAYDDVYCGRELTNLRNSGVSPELSRCPELGR</sequence>